<protein>
    <submittedName>
        <fullName evidence="2">Uncharacterized protein</fullName>
    </submittedName>
</protein>
<dbReference type="OrthoDB" id="1708171at2"/>
<feature type="coiled-coil region" evidence="1">
    <location>
        <begin position="37"/>
        <end position="89"/>
    </location>
</feature>
<gene>
    <name evidence="2" type="ORF">SAMN05443529_14111</name>
</gene>
<keyword evidence="3" id="KW-1185">Reference proteome</keyword>
<evidence type="ECO:0000313" key="3">
    <source>
        <dbReference type="Proteomes" id="UP000198656"/>
    </source>
</evidence>
<reference evidence="3" key="1">
    <citation type="submission" date="2016-10" db="EMBL/GenBank/DDBJ databases">
        <authorList>
            <person name="Varghese N."/>
            <person name="Submissions S."/>
        </authorList>
    </citation>
    <scope>NUCLEOTIDE SEQUENCE [LARGE SCALE GENOMIC DNA]</scope>
    <source>
        <strain evidence="3">DSM 8344</strain>
    </source>
</reference>
<accession>A0A1G8KTZ0</accession>
<sequence>MIGMEDKILQAIEALNQKIDMSVEGLRNDLNQKFTALSSLVQEKAQILEALEHLKQVNKAENDKMTFDLTELNDEVKSIRRNLSTVELVTANNWSDIIKLKAGK</sequence>
<organism evidence="2 3">
    <name type="scientific">Desulfosporosinus hippei DSM 8344</name>
    <dbReference type="NCBI Taxonomy" id="1121419"/>
    <lineage>
        <taxon>Bacteria</taxon>
        <taxon>Bacillati</taxon>
        <taxon>Bacillota</taxon>
        <taxon>Clostridia</taxon>
        <taxon>Eubacteriales</taxon>
        <taxon>Desulfitobacteriaceae</taxon>
        <taxon>Desulfosporosinus</taxon>
    </lineage>
</organism>
<name>A0A1G8KTZ0_9FIRM</name>
<dbReference type="AlphaFoldDB" id="A0A1G8KTZ0"/>
<keyword evidence="1" id="KW-0175">Coiled coil</keyword>
<evidence type="ECO:0000256" key="1">
    <source>
        <dbReference type="SAM" id="Coils"/>
    </source>
</evidence>
<dbReference type="EMBL" id="FNCP01000041">
    <property type="protein sequence ID" value="SDI46908.1"/>
    <property type="molecule type" value="Genomic_DNA"/>
</dbReference>
<dbReference type="Proteomes" id="UP000198656">
    <property type="component" value="Unassembled WGS sequence"/>
</dbReference>
<dbReference type="STRING" id="1121419.SAMN05443529_14111"/>
<proteinExistence type="predicted"/>
<evidence type="ECO:0000313" key="2">
    <source>
        <dbReference type="EMBL" id="SDI46908.1"/>
    </source>
</evidence>